<feature type="chain" id="PRO_5039537084" evidence="1">
    <location>
        <begin position="22"/>
        <end position="240"/>
    </location>
</feature>
<dbReference type="GO" id="GO:0005975">
    <property type="term" value="P:carbohydrate metabolic process"/>
    <property type="evidence" value="ECO:0007669"/>
    <property type="project" value="InterPro"/>
</dbReference>
<dbReference type="InterPro" id="IPR050248">
    <property type="entry name" value="Polysacc_deacetylase_ArnD"/>
</dbReference>
<name>A0A212M237_9FIRM</name>
<dbReference type="EMBL" id="FMJE01000007">
    <property type="protein sequence ID" value="SCM83809.1"/>
    <property type="molecule type" value="Genomic_DNA"/>
</dbReference>
<evidence type="ECO:0000313" key="3">
    <source>
        <dbReference type="EMBL" id="SCM83809.1"/>
    </source>
</evidence>
<keyword evidence="1" id="KW-0732">Signal</keyword>
<dbReference type="PROSITE" id="PS51677">
    <property type="entry name" value="NODB"/>
    <property type="match status" value="1"/>
</dbReference>
<protein>
    <submittedName>
        <fullName evidence="3">Polysaccharide deacetylase</fullName>
    </submittedName>
</protein>
<evidence type="ECO:0000256" key="1">
    <source>
        <dbReference type="SAM" id="SignalP"/>
    </source>
</evidence>
<dbReference type="AlphaFoldDB" id="A0A212M237"/>
<reference evidence="3" key="1">
    <citation type="submission" date="2016-08" db="EMBL/GenBank/DDBJ databases">
        <authorList>
            <person name="Seilhamer J.J."/>
        </authorList>
    </citation>
    <scope>NUCLEOTIDE SEQUENCE</scope>
    <source>
        <strain evidence="3">86</strain>
    </source>
</reference>
<proteinExistence type="predicted"/>
<dbReference type="InterPro" id="IPR002509">
    <property type="entry name" value="NODB_dom"/>
</dbReference>
<accession>A0A212M237</accession>
<feature type="signal peptide" evidence="1">
    <location>
        <begin position="1"/>
        <end position="21"/>
    </location>
</feature>
<dbReference type="SUPFAM" id="SSF88713">
    <property type="entry name" value="Glycoside hydrolase/deacetylase"/>
    <property type="match status" value="1"/>
</dbReference>
<sequence>MRRFHLMLCAAVIMAAMFVLIDRESSNDTKIISKVPTTQKVVALTIDDGPHNKVTPEILAILKDKNVKATFFVLGKNVEDNPRIFAQEIADGHEVGVHTYSHSSLPKLSDKKIEEEFEKAEKVILPITAMPTLFRPPGGAFNERVIRIAKQRGYQVVLWSIDTRDWECPPEKRIIDEVYKAVKPGSIILMHDGQYPIPTPRVLGTIIDGLRERGYIFVTVSELLQYNEVGHTFRPFGSPF</sequence>
<dbReference type="RefSeq" id="WP_075757313.1">
    <property type="nucleotide sequence ID" value="NZ_LT608335.1"/>
</dbReference>
<organism evidence="3">
    <name type="scientific">uncultured Sporomusa sp</name>
    <dbReference type="NCBI Taxonomy" id="307249"/>
    <lineage>
        <taxon>Bacteria</taxon>
        <taxon>Bacillati</taxon>
        <taxon>Bacillota</taxon>
        <taxon>Negativicutes</taxon>
        <taxon>Selenomonadales</taxon>
        <taxon>Sporomusaceae</taxon>
        <taxon>Sporomusa</taxon>
        <taxon>environmental samples</taxon>
    </lineage>
</organism>
<dbReference type="Gene3D" id="3.20.20.370">
    <property type="entry name" value="Glycoside hydrolase/deacetylase"/>
    <property type="match status" value="1"/>
</dbReference>
<dbReference type="PANTHER" id="PTHR10587">
    <property type="entry name" value="GLYCOSYL TRANSFERASE-RELATED"/>
    <property type="match status" value="1"/>
</dbReference>
<gene>
    <name evidence="3" type="ORF">KL86SPO_70667</name>
</gene>
<feature type="domain" description="NodB homology" evidence="2">
    <location>
        <begin position="40"/>
        <end position="218"/>
    </location>
</feature>
<dbReference type="CDD" id="cd10917">
    <property type="entry name" value="CE4_NodB_like_6s_7s"/>
    <property type="match status" value="1"/>
</dbReference>
<dbReference type="GO" id="GO:0016810">
    <property type="term" value="F:hydrolase activity, acting on carbon-nitrogen (but not peptide) bonds"/>
    <property type="evidence" value="ECO:0007669"/>
    <property type="project" value="InterPro"/>
</dbReference>
<dbReference type="InterPro" id="IPR011330">
    <property type="entry name" value="Glyco_hydro/deAcase_b/a-brl"/>
</dbReference>
<dbReference type="Pfam" id="PF01522">
    <property type="entry name" value="Polysacc_deac_1"/>
    <property type="match status" value="1"/>
</dbReference>
<evidence type="ECO:0000259" key="2">
    <source>
        <dbReference type="PROSITE" id="PS51677"/>
    </source>
</evidence>